<evidence type="ECO:0000313" key="3">
    <source>
        <dbReference type="Proteomes" id="UP000617951"/>
    </source>
</evidence>
<comment type="caution">
    <text evidence="2">The sequence shown here is derived from an EMBL/GenBank/DDBJ whole genome shotgun (WGS) entry which is preliminary data.</text>
</comment>
<protein>
    <recommendedName>
        <fullName evidence="1">Cucumopine synthase C-terminal helical bundle domain-containing protein</fullName>
    </recommendedName>
</protein>
<sequence length="189" mass="21922">MNARCEELAKILDAEREKLTIEEPMDSKRLRLGLMDPPAGAYNQYFTNHFFADAEIRGLGMNLNTIDHCLRDDKFTMEQIRVIAGYMLPFSGEFLDYAGLRDVWKYLSEFIEMVNTIDEKEDLKNVCRALMIYLNYVHAWTHFYAPWGAGGSAFNFRSKEERAGLEAYFASEDALKKAYPFDRGQKNLK</sequence>
<dbReference type="EMBL" id="JACRSS010000006">
    <property type="protein sequence ID" value="MBC8539279.1"/>
    <property type="molecule type" value="Genomic_DNA"/>
</dbReference>
<proteinExistence type="predicted"/>
<dbReference type="Proteomes" id="UP000617951">
    <property type="component" value="Unassembled WGS sequence"/>
</dbReference>
<dbReference type="RefSeq" id="WP_249280875.1">
    <property type="nucleotide sequence ID" value="NZ_JACRSS010000006.1"/>
</dbReference>
<dbReference type="AlphaFoldDB" id="A0A926DL84"/>
<organism evidence="2 3">
    <name type="scientific">Guopingia tenuis</name>
    <dbReference type="NCBI Taxonomy" id="2763656"/>
    <lineage>
        <taxon>Bacteria</taxon>
        <taxon>Bacillati</taxon>
        <taxon>Bacillota</taxon>
        <taxon>Clostridia</taxon>
        <taxon>Christensenellales</taxon>
        <taxon>Christensenellaceae</taxon>
        <taxon>Guopingia</taxon>
    </lineage>
</organism>
<feature type="domain" description="Cucumopine synthase C-terminal helical bundle" evidence="1">
    <location>
        <begin position="7"/>
        <end position="142"/>
    </location>
</feature>
<evidence type="ECO:0000313" key="2">
    <source>
        <dbReference type="EMBL" id="MBC8539279.1"/>
    </source>
</evidence>
<evidence type="ECO:0000259" key="1">
    <source>
        <dbReference type="Pfam" id="PF18631"/>
    </source>
</evidence>
<dbReference type="Pfam" id="PF18631">
    <property type="entry name" value="Cucumopine_C"/>
    <property type="match status" value="1"/>
</dbReference>
<name>A0A926DL84_9FIRM</name>
<dbReference type="InterPro" id="IPR040602">
    <property type="entry name" value="Cucumopine_C"/>
</dbReference>
<accession>A0A926DL84</accession>
<gene>
    <name evidence="2" type="ORF">H8693_10115</name>
</gene>
<reference evidence="2" key="1">
    <citation type="submission" date="2020-08" db="EMBL/GenBank/DDBJ databases">
        <title>Genome public.</title>
        <authorList>
            <person name="Liu C."/>
            <person name="Sun Q."/>
        </authorList>
    </citation>
    <scope>NUCLEOTIDE SEQUENCE</scope>
    <source>
        <strain evidence="2">NSJ-63</strain>
    </source>
</reference>
<keyword evidence="3" id="KW-1185">Reference proteome</keyword>